<evidence type="ECO:0000313" key="4">
    <source>
        <dbReference type="EMBL" id="UOE21145.1"/>
    </source>
</evidence>
<gene>
    <name evidence="4" type="ORF">NI17_008385</name>
</gene>
<dbReference type="PANTHER" id="PTHR30466">
    <property type="entry name" value="FLAVIN REDUCTASE"/>
    <property type="match status" value="1"/>
</dbReference>
<name>A0AA97M5K0_9ACTN</name>
<dbReference type="InterPro" id="IPR002563">
    <property type="entry name" value="Flavin_Rdtase-like_dom"/>
</dbReference>
<dbReference type="InterPro" id="IPR012349">
    <property type="entry name" value="Split_barrel_FMN-bd"/>
</dbReference>
<sequence length="187" mass="19879">MTDNGQGRNLTATRSAPPAPPDRAAQASLRQAMSRFATGVTVLTVGGEHCHGMTANSFTSVSLDPPLALCCVARSARMHRAIARGRHFAVSVLEAGQQEVARHFADRDRPDGPAQFDAVAWLPGPLTGAPLLSGALAWLECEVVEVYGGGDHSIFLGRVLGSARGTGGEALLFFDRGFRRLEPCEER</sequence>
<dbReference type="SMART" id="SM00903">
    <property type="entry name" value="Flavin_Reduct"/>
    <property type="match status" value="1"/>
</dbReference>
<organism evidence="4 5">
    <name type="scientific">Thermobifida halotolerans</name>
    <dbReference type="NCBI Taxonomy" id="483545"/>
    <lineage>
        <taxon>Bacteria</taxon>
        <taxon>Bacillati</taxon>
        <taxon>Actinomycetota</taxon>
        <taxon>Actinomycetes</taxon>
        <taxon>Streptosporangiales</taxon>
        <taxon>Nocardiopsidaceae</taxon>
        <taxon>Thermobifida</taxon>
    </lineage>
</organism>
<dbReference type="PANTHER" id="PTHR30466:SF1">
    <property type="entry name" value="FMN REDUCTASE (NADH) RUTF"/>
    <property type="match status" value="1"/>
</dbReference>
<dbReference type="Gene3D" id="2.30.110.10">
    <property type="entry name" value="Electron Transport, Fmn-binding Protein, Chain A"/>
    <property type="match status" value="1"/>
</dbReference>
<accession>A0AA97M5K0</accession>
<keyword evidence="1" id="KW-0560">Oxidoreductase</keyword>
<dbReference type="RefSeq" id="WP_119267522.1">
    <property type="nucleotide sequence ID" value="NZ_CP063196.1"/>
</dbReference>
<evidence type="ECO:0000256" key="1">
    <source>
        <dbReference type="ARBA" id="ARBA00023002"/>
    </source>
</evidence>
<dbReference type="InterPro" id="IPR050268">
    <property type="entry name" value="NADH-dep_flavin_reductase"/>
</dbReference>
<feature type="region of interest" description="Disordered" evidence="2">
    <location>
        <begin position="1"/>
        <end position="23"/>
    </location>
</feature>
<feature type="domain" description="Flavin reductase like" evidence="3">
    <location>
        <begin position="33"/>
        <end position="180"/>
    </location>
</feature>
<dbReference type="SUPFAM" id="SSF50475">
    <property type="entry name" value="FMN-binding split barrel"/>
    <property type="match status" value="1"/>
</dbReference>
<evidence type="ECO:0000259" key="3">
    <source>
        <dbReference type="SMART" id="SM00903"/>
    </source>
</evidence>
<dbReference type="KEGG" id="thao:NI17_008385"/>
<dbReference type="GO" id="GO:0010181">
    <property type="term" value="F:FMN binding"/>
    <property type="evidence" value="ECO:0007669"/>
    <property type="project" value="InterPro"/>
</dbReference>
<protein>
    <submittedName>
        <fullName evidence="4">Flavin reductase family protein</fullName>
    </submittedName>
</protein>
<keyword evidence="5" id="KW-1185">Reference proteome</keyword>
<feature type="compositionally biased region" description="Low complexity" evidence="2">
    <location>
        <begin position="11"/>
        <end position="23"/>
    </location>
</feature>
<dbReference type="GO" id="GO:0042602">
    <property type="term" value="F:riboflavin reductase (NADPH) activity"/>
    <property type="evidence" value="ECO:0007669"/>
    <property type="project" value="TreeGrafter"/>
</dbReference>
<proteinExistence type="predicted"/>
<feature type="compositionally biased region" description="Polar residues" evidence="2">
    <location>
        <begin position="1"/>
        <end position="10"/>
    </location>
</feature>
<evidence type="ECO:0000256" key="2">
    <source>
        <dbReference type="SAM" id="MobiDB-lite"/>
    </source>
</evidence>
<evidence type="ECO:0000313" key="5">
    <source>
        <dbReference type="Proteomes" id="UP000265719"/>
    </source>
</evidence>
<dbReference type="Pfam" id="PF01613">
    <property type="entry name" value="Flavin_Reduct"/>
    <property type="match status" value="1"/>
</dbReference>
<dbReference type="AlphaFoldDB" id="A0AA97M5K0"/>
<dbReference type="GO" id="GO:0006208">
    <property type="term" value="P:pyrimidine nucleobase catabolic process"/>
    <property type="evidence" value="ECO:0007669"/>
    <property type="project" value="TreeGrafter"/>
</dbReference>
<reference evidence="4" key="1">
    <citation type="submission" date="2020-10" db="EMBL/GenBank/DDBJ databases">
        <title>De novo genome project of the cellulose decomposer Thermobifida halotolerans type strain.</title>
        <authorList>
            <person name="Nagy I."/>
            <person name="Horvath B."/>
            <person name="Kukolya J."/>
            <person name="Nagy I."/>
            <person name="Orsini M."/>
        </authorList>
    </citation>
    <scope>NUCLEOTIDE SEQUENCE</scope>
    <source>
        <strain evidence="4">DSM 44931</strain>
    </source>
</reference>
<dbReference type="Proteomes" id="UP000265719">
    <property type="component" value="Chromosome"/>
</dbReference>
<dbReference type="EMBL" id="CP063196">
    <property type="protein sequence ID" value="UOE21145.1"/>
    <property type="molecule type" value="Genomic_DNA"/>
</dbReference>